<evidence type="ECO:0000256" key="1">
    <source>
        <dbReference type="SAM" id="MobiDB-lite"/>
    </source>
</evidence>
<feature type="region of interest" description="Disordered" evidence="1">
    <location>
        <begin position="139"/>
        <end position="162"/>
    </location>
</feature>
<name>A0A3B5Z5A8_WHEAT</name>
<dbReference type="Gramene" id="TraesJUL1B03G00381610.1">
    <property type="protein sequence ID" value="TraesJUL1B03G00381610.1"/>
    <property type="gene ID" value="TraesJUL1B03G00381610"/>
</dbReference>
<dbReference type="OrthoDB" id="695553at2759"/>
<dbReference type="GeneID" id="123098547"/>
<proteinExistence type="predicted"/>
<sequence length="162" mass="18734">MAALRHAGRRLCERALQRGGPQVIPSGRRSMFISIGGTPKPTTAAAQEELKMQFQKKKEELFDVLVELSRTRTYPSLSWEAFQVNQLAARLVGKVEPRPGDYYWRSYRLQGRLNTFLVSYLFLHFVYMEHFWIPKKQREDGATSNNSEAKVLPDSDENQIRT</sequence>
<reference evidence="2" key="2">
    <citation type="submission" date="2018-10" db="UniProtKB">
        <authorList>
            <consortium name="EnsemblPlants"/>
        </authorList>
    </citation>
    <scope>IDENTIFICATION</scope>
</reference>
<dbReference type="RefSeq" id="XP_044376512.1">
    <property type="nucleotide sequence ID" value="XM_044520577.1"/>
</dbReference>
<dbReference type="Gramene" id="TraesNOR1B03G00385930.1">
    <property type="protein sequence ID" value="TraesNOR1B03G00385930.1"/>
    <property type="gene ID" value="TraesNOR1B03G00385930"/>
</dbReference>
<reference evidence="2" key="1">
    <citation type="submission" date="2018-08" db="EMBL/GenBank/DDBJ databases">
        <authorList>
            <person name="Rossello M."/>
        </authorList>
    </citation>
    <scope>NUCLEOTIDE SEQUENCE [LARGE SCALE GENOMIC DNA]</scope>
    <source>
        <strain evidence="2">cv. Chinese Spring</strain>
    </source>
</reference>
<protein>
    <submittedName>
        <fullName evidence="2">Uncharacterized protein</fullName>
    </submittedName>
</protein>
<dbReference type="Gramene" id="TraesJAG1B03G00380860.1">
    <property type="protein sequence ID" value="TraesJAG1B03G00380860.1"/>
    <property type="gene ID" value="TraesJAG1B03G00380860"/>
</dbReference>
<dbReference type="EnsemblPlants" id="TraesCS1B02G417500.1">
    <property type="protein sequence ID" value="TraesCS1B02G417500.1"/>
    <property type="gene ID" value="TraesCS1B02G417500"/>
</dbReference>
<dbReference type="Gramene" id="TraesLDM1B03G00381630.1">
    <property type="protein sequence ID" value="TraesLDM1B03G00381630.1"/>
    <property type="gene ID" value="TraesLDM1B03G00381630"/>
</dbReference>
<dbReference type="Proteomes" id="UP000019116">
    <property type="component" value="Chromosome 1B"/>
</dbReference>
<dbReference type="Gramene" id="TraesCS1B03G1125000.1">
    <property type="protein sequence ID" value="TraesCS1B03G1125000.1.CDS"/>
    <property type="gene ID" value="TraesCS1B03G1125000"/>
</dbReference>
<dbReference type="Gramene" id="TraesCS1B02G417500.1">
    <property type="protein sequence ID" value="TraesCS1B02G417500.1"/>
    <property type="gene ID" value="TraesCS1B02G417500"/>
</dbReference>
<dbReference type="PaxDb" id="4565-Traes_1BL_3AA1188A6.1"/>
<organism evidence="2">
    <name type="scientific">Triticum aestivum</name>
    <name type="common">Wheat</name>
    <dbReference type="NCBI Taxonomy" id="4565"/>
    <lineage>
        <taxon>Eukaryota</taxon>
        <taxon>Viridiplantae</taxon>
        <taxon>Streptophyta</taxon>
        <taxon>Embryophyta</taxon>
        <taxon>Tracheophyta</taxon>
        <taxon>Spermatophyta</taxon>
        <taxon>Magnoliopsida</taxon>
        <taxon>Liliopsida</taxon>
        <taxon>Poales</taxon>
        <taxon>Poaceae</taxon>
        <taxon>BOP clade</taxon>
        <taxon>Pooideae</taxon>
        <taxon>Triticodae</taxon>
        <taxon>Triticeae</taxon>
        <taxon>Triticinae</taxon>
        <taxon>Triticum</taxon>
    </lineage>
</organism>
<dbReference type="Gramene" id="TraesLAC1B03G00384780.1">
    <property type="protein sequence ID" value="TraesLAC1B03G00384780.1"/>
    <property type="gene ID" value="TraesLAC1B03G00384780"/>
</dbReference>
<evidence type="ECO:0000313" key="2">
    <source>
        <dbReference type="EnsemblPlants" id="TraesCS1B02G417500.1"/>
    </source>
</evidence>
<keyword evidence="3" id="KW-1185">Reference proteome</keyword>
<gene>
    <name evidence="2" type="primary">LOC123098547</name>
</gene>
<accession>A0A3B5Z5A8</accession>
<evidence type="ECO:0000313" key="3">
    <source>
        <dbReference type="Proteomes" id="UP000019116"/>
    </source>
</evidence>
<dbReference type="AlphaFoldDB" id="A0A3B5Z5A8"/>